<protein>
    <submittedName>
        <fullName evidence="3">Uncharacterized protein</fullName>
    </submittedName>
</protein>
<dbReference type="EMBL" id="JAERRF010000013">
    <property type="protein sequence ID" value="MBL1099381.1"/>
    <property type="molecule type" value="Genomic_DNA"/>
</dbReference>
<dbReference type="RefSeq" id="WP_201876799.1">
    <property type="nucleotide sequence ID" value="NZ_JAERRF010000013.1"/>
</dbReference>
<evidence type="ECO:0000256" key="2">
    <source>
        <dbReference type="SAM" id="Phobius"/>
    </source>
</evidence>
<feature type="transmembrane region" description="Helical" evidence="2">
    <location>
        <begin position="714"/>
        <end position="733"/>
    </location>
</feature>
<dbReference type="Pfam" id="PF19516">
    <property type="entry name" value="DUF6049"/>
    <property type="match status" value="1"/>
</dbReference>
<organism evidence="3 4">
    <name type="scientific">Streptomyces coffeae</name>
    <dbReference type="NCBI Taxonomy" id="621382"/>
    <lineage>
        <taxon>Bacteria</taxon>
        <taxon>Bacillati</taxon>
        <taxon>Actinomycetota</taxon>
        <taxon>Actinomycetes</taxon>
        <taxon>Kitasatosporales</taxon>
        <taxon>Streptomycetaceae</taxon>
        <taxon>Streptomyces</taxon>
    </lineage>
</organism>
<sequence length="739" mass="76658">MTAVERGAHRRAVVVTVAVLAAIASLLPSAVARTPPPSARAPSAHGPGTAPGRSAGPRSVSRVPYPTSVELESLNPSVVREGGELKISGTVTNTSGRRVGATRLEVRIGGPGAIDTRSGLAAVAGRTALGRADGPPVPGRNAAVAALAPGAAHRFRLTVPVPDLGLDGPGAFALTVDVARRDGSGTVTVLGVTRGYVCAYPDGADLEPLHTTVLWPITDVPHMEALTQRTRDRVLPVFRDDALKAAFGPGGRLRRLVEMGQDQPVTWVIDPDLVAQAQAMAEGYRVARTPGGADPQDATDGEGGDVAADWLAALRRAVHGRDVIALPYADPDLASLARGDASLAGLLRRWSRVGRTVVDRALDTHARADVAWPAGGAVDGAIAAYTRRLGLGTVLASGGTVGPSAALVAGGATDDGAVSLGDGTTALTFDTTLAALLSQGSRGRSAAGAPARLRLRQRLLAETLTAVRELPYVRRDLVVAPPRRMSVAVAGVLLGALADGQKAGWLAPARFEVALREPEPGELRSFEGYPAALRASELPPARLAAVARDRRRLRALAKVLSDARATAASVRAAMARSLSTAWRGDAEAAGAYQRGVARYLSASMASVRLVPKSTVVVAGGSATIPVTVDNGLQQDLTGVELRVLSSRPERLSTVERSVEVRASRAVSRTVRVRVSAYANGPVRLTARLYTTSDGEPWGEPMTFTAQVRSVPSGAIAFVGGGVLLIMLAAAVRLRRTRRA</sequence>
<keyword evidence="2" id="KW-0812">Transmembrane</keyword>
<keyword evidence="4" id="KW-1185">Reference proteome</keyword>
<accession>A0ABS1NH38</accession>
<evidence type="ECO:0000313" key="4">
    <source>
        <dbReference type="Proteomes" id="UP000634229"/>
    </source>
</evidence>
<evidence type="ECO:0000313" key="3">
    <source>
        <dbReference type="EMBL" id="MBL1099381.1"/>
    </source>
</evidence>
<keyword evidence="2" id="KW-1133">Transmembrane helix</keyword>
<dbReference type="InterPro" id="IPR046112">
    <property type="entry name" value="DUF6049"/>
</dbReference>
<dbReference type="Proteomes" id="UP000634229">
    <property type="component" value="Unassembled WGS sequence"/>
</dbReference>
<name>A0ABS1NH38_9ACTN</name>
<reference evidence="3 4" key="1">
    <citation type="submission" date="2021-01" db="EMBL/GenBank/DDBJ databases">
        <title>WGS of actinomycetes isolated from Thailand.</title>
        <authorList>
            <person name="Thawai C."/>
        </authorList>
    </citation>
    <scope>NUCLEOTIDE SEQUENCE [LARGE SCALE GENOMIC DNA]</scope>
    <source>
        <strain evidence="3 4">CA1R205</strain>
    </source>
</reference>
<evidence type="ECO:0000256" key="1">
    <source>
        <dbReference type="SAM" id="MobiDB-lite"/>
    </source>
</evidence>
<gene>
    <name evidence="3" type="ORF">JK363_22475</name>
</gene>
<comment type="caution">
    <text evidence="3">The sequence shown here is derived from an EMBL/GenBank/DDBJ whole genome shotgun (WGS) entry which is preliminary data.</text>
</comment>
<proteinExistence type="predicted"/>
<feature type="region of interest" description="Disordered" evidence="1">
    <location>
        <begin position="32"/>
        <end position="63"/>
    </location>
</feature>
<keyword evidence="2" id="KW-0472">Membrane</keyword>